<dbReference type="InterPro" id="IPR004459">
    <property type="entry name" value="CobQ_synth"/>
</dbReference>
<dbReference type="HAMAP" id="MF_00028">
    <property type="entry name" value="CobQ"/>
    <property type="match status" value="1"/>
</dbReference>
<evidence type="ECO:0000313" key="7">
    <source>
        <dbReference type="EMBL" id="AEE95955.1"/>
    </source>
</evidence>
<dbReference type="PANTHER" id="PTHR21343">
    <property type="entry name" value="DETHIOBIOTIN SYNTHETASE"/>
    <property type="match status" value="1"/>
</dbReference>
<gene>
    <name evidence="4" type="primary">cobQ</name>
    <name evidence="7" type="ordered locus">Mahau_0756</name>
</gene>
<evidence type="ECO:0000256" key="4">
    <source>
        <dbReference type="HAMAP-Rule" id="MF_00028"/>
    </source>
</evidence>
<sequence length="507" mass="55444">MRAKAIMIQGTGSSVGKSLITAALCRIFHQDGYKVAPFKSQNMALNSYVTKEGGEMGRAQVVQAQACGIEPSVAMNPILLKPSSDIGSQVVINGRVYGNMTATQYQAFKPQLKDVIMSAYNSLAERYDIVVIEGAGSPAEINLKDDDIVNMGMAEMADAPVLLIGDIDRGGVFASIAGTMLLLDHNERRRVKGAIINKFRGDVSILQPGLDMLTDIIHRPVLGVVPFIHTEIDEEDGATDRFAARNRKGLLDIAVVYVPHIANFTDFEPLRALADVDLRYVPKPEDLGVPDLLILPGTKNTTGDMLYIKRSGWEEAITRYAASGGYIMGICGGFQMLGKVIRDPLHVESDIDEIEGLKLLDVETTMDAQKITAQAAAKVVANEGPLTKGLSGMTIKGYEIHKGFTSSWTKAYPFTTIFSRMDENVEQPDGFMDATGHVIGTYLHGIFDNDTFTLGIINALKCIKGLPVENMPRIETFEQHRECMYDELADVVRESVNMDAIYEILGI</sequence>
<dbReference type="GO" id="GO:0009236">
    <property type="term" value="P:cobalamin biosynthetic process"/>
    <property type="evidence" value="ECO:0007669"/>
    <property type="project" value="UniProtKB-UniRule"/>
</dbReference>
<evidence type="ECO:0000256" key="3">
    <source>
        <dbReference type="ARBA" id="ARBA00022962"/>
    </source>
</evidence>
<dbReference type="Pfam" id="PF07685">
    <property type="entry name" value="GATase_3"/>
    <property type="match status" value="1"/>
</dbReference>
<dbReference type="RefSeq" id="WP_013780385.1">
    <property type="nucleotide sequence ID" value="NC_015520.1"/>
</dbReference>
<dbReference type="Gene3D" id="3.40.50.880">
    <property type="match status" value="1"/>
</dbReference>
<dbReference type="Gene3D" id="3.40.50.300">
    <property type="entry name" value="P-loop containing nucleotide triphosphate hydrolases"/>
    <property type="match status" value="1"/>
</dbReference>
<dbReference type="SUPFAM" id="SSF52540">
    <property type="entry name" value="P-loop containing nucleoside triphosphate hydrolases"/>
    <property type="match status" value="1"/>
</dbReference>
<dbReference type="GO" id="GO:0015420">
    <property type="term" value="F:ABC-type vitamin B12 transporter activity"/>
    <property type="evidence" value="ECO:0007669"/>
    <property type="project" value="UniProtKB-UniRule"/>
</dbReference>
<evidence type="ECO:0000259" key="5">
    <source>
        <dbReference type="Pfam" id="PF01656"/>
    </source>
</evidence>
<evidence type="ECO:0000256" key="2">
    <source>
        <dbReference type="ARBA" id="ARBA00022573"/>
    </source>
</evidence>
<keyword evidence="2 4" id="KW-0169">Cobalamin biosynthesis</keyword>
<dbReference type="HOGENOM" id="CLU_019250_2_2_9"/>
<dbReference type="eggNOG" id="COG1492">
    <property type="taxonomic scope" value="Bacteria"/>
</dbReference>
<dbReference type="InterPro" id="IPR002586">
    <property type="entry name" value="CobQ/CobB/MinD/ParA_Nub-bd_dom"/>
</dbReference>
<protein>
    <recommendedName>
        <fullName evidence="4">Cobyric acid synthase</fullName>
    </recommendedName>
</protein>
<dbReference type="InterPro" id="IPR027417">
    <property type="entry name" value="P-loop_NTPase"/>
</dbReference>
<keyword evidence="3 4" id="KW-0315">Glutamine amidotransferase</keyword>
<proteinExistence type="inferred from homology"/>
<feature type="domain" description="CobQ/CobB/MinD/ParA nucleotide binding" evidence="5">
    <location>
        <begin position="6"/>
        <end position="227"/>
    </location>
</feature>
<comment type="function">
    <text evidence="4">Catalyzes amidations at positions B, D, E, and G on adenosylcobyrinic A,C-diamide. NH(2) groups are provided by glutamine, and one molecule of ATP is hydrogenolyzed for each amidation.</text>
</comment>
<dbReference type="Pfam" id="PF01656">
    <property type="entry name" value="CbiA"/>
    <property type="match status" value="1"/>
</dbReference>
<comment type="pathway">
    <text evidence="1 4">Cofactor biosynthesis; adenosylcobalamin biosynthesis.</text>
</comment>
<dbReference type="EMBL" id="CP002360">
    <property type="protein sequence ID" value="AEE95955.1"/>
    <property type="molecule type" value="Genomic_DNA"/>
</dbReference>
<dbReference type="AlphaFoldDB" id="F4A152"/>
<evidence type="ECO:0000259" key="6">
    <source>
        <dbReference type="Pfam" id="PF07685"/>
    </source>
</evidence>
<feature type="domain" description="CobB/CobQ-like glutamine amidotransferase" evidence="6">
    <location>
        <begin position="252"/>
        <end position="451"/>
    </location>
</feature>
<dbReference type="GO" id="GO:0003824">
    <property type="term" value="F:catalytic activity"/>
    <property type="evidence" value="ECO:0007669"/>
    <property type="project" value="InterPro"/>
</dbReference>
<keyword evidence="8" id="KW-1185">Reference proteome</keyword>
<evidence type="ECO:0000256" key="1">
    <source>
        <dbReference type="ARBA" id="ARBA00004953"/>
    </source>
</evidence>
<dbReference type="NCBIfam" id="TIGR00313">
    <property type="entry name" value="cobQ"/>
    <property type="match status" value="1"/>
</dbReference>
<dbReference type="InterPro" id="IPR011698">
    <property type="entry name" value="GATase_3"/>
</dbReference>
<dbReference type="UniPathway" id="UPA00148"/>
<dbReference type="SUPFAM" id="SSF52317">
    <property type="entry name" value="Class I glutamine amidotransferase-like"/>
    <property type="match status" value="1"/>
</dbReference>
<dbReference type="Proteomes" id="UP000008457">
    <property type="component" value="Chromosome"/>
</dbReference>
<dbReference type="CDD" id="cd05389">
    <property type="entry name" value="CobQ_N"/>
    <property type="match status" value="1"/>
</dbReference>
<dbReference type="NCBIfam" id="NF001989">
    <property type="entry name" value="PRK00784.1"/>
    <property type="match status" value="1"/>
</dbReference>
<dbReference type="KEGG" id="mas:Mahau_0756"/>
<organism evidence="7 8">
    <name type="scientific">Mahella australiensis (strain DSM 15567 / CIP 107919 / 50-1 BON)</name>
    <dbReference type="NCBI Taxonomy" id="697281"/>
    <lineage>
        <taxon>Bacteria</taxon>
        <taxon>Bacillati</taxon>
        <taxon>Bacillota</taxon>
        <taxon>Clostridia</taxon>
        <taxon>Thermoanaerobacterales</taxon>
        <taxon>Thermoanaerobacterales Family IV. Incertae Sedis</taxon>
        <taxon>Mahella</taxon>
    </lineage>
</organism>
<reference evidence="8" key="1">
    <citation type="submission" date="2010-11" db="EMBL/GenBank/DDBJ databases">
        <title>The complete genome of Mahella australiensis DSM 15567.</title>
        <authorList>
            <consortium name="US DOE Joint Genome Institute (JGI-PGF)"/>
            <person name="Lucas S."/>
            <person name="Copeland A."/>
            <person name="Lapidus A."/>
            <person name="Bruce D."/>
            <person name="Goodwin L."/>
            <person name="Pitluck S."/>
            <person name="Kyrpides N."/>
            <person name="Mavromatis K."/>
            <person name="Pagani I."/>
            <person name="Ivanova N."/>
            <person name="Teshima H."/>
            <person name="Brettin T."/>
            <person name="Detter J.C."/>
            <person name="Han C."/>
            <person name="Tapia R."/>
            <person name="Land M."/>
            <person name="Hauser L."/>
            <person name="Markowitz V."/>
            <person name="Cheng J.-F."/>
            <person name="Hugenholtz P."/>
            <person name="Woyke T."/>
            <person name="Wu D."/>
            <person name="Spring S."/>
            <person name="Pukall R."/>
            <person name="Steenblock K."/>
            <person name="Schneider S."/>
            <person name="Klenk H.-P."/>
            <person name="Eisen J.A."/>
        </authorList>
    </citation>
    <scope>NUCLEOTIDE SEQUENCE [LARGE SCALE GENOMIC DNA]</scope>
    <source>
        <strain evidence="8">DSM 15567 / CIP 107919 / 50-1 BON</strain>
    </source>
</reference>
<dbReference type="STRING" id="697281.Mahau_0756"/>
<dbReference type="InterPro" id="IPR033949">
    <property type="entry name" value="CobQ_GATase1"/>
</dbReference>
<reference evidence="7 8" key="2">
    <citation type="journal article" date="2011" name="Stand. Genomic Sci.">
        <title>Complete genome sequence of Mahella australiensis type strain (50-1 BON).</title>
        <authorList>
            <person name="Sikorski J."/>
            <person name="Teshima H."/>
            <person name="Nolan M."/>
            <person name="Lucas S."/>
            <person name="Hammon N."/>
            <person name="Deshpande S."/>
            <person name="Cheng J.F."/>
            <person name="Pitluck S."/>
            <person name="Liolios K."/>
            <person name="Pagani I."/>
            <person name="Ivanova N."/>
            <person name="Huntemann M."/>
            <person name="Mavromatis K."/>
            <person name="Ovchinikova G."/>
            <person name="Pati A."/>
            <person name="Tapia R."/>
            <person name="Han C."/>
            <person name="Goodwin L."/>
            <person name="Chen A."/>
            <person name="Palaniappan K."/>
            <person name="Land M."/>
            <person name="Hauser L."/>
            <person name="Ngatchou-Djao O.D."/>
            <person name="Rohde M."/>
            <person name="Pukall R."/>
            <person name="Spring S."/>
            <person name="Abt B."/>
            <person name="Goker M."/>
            <person name="Detter J.C."/>
            <person name="Woyke T."/>
            <person name="Bristow J."/>
            <person name="Markowitz V."/>
            <person name="Hugenholtz P."/>
            <person name="Eisen J.A."/>
            <person name="Kyrpides N.C."/>
            <person name="Klenk H.P."/>
            <person name="Lapidus A."/>
        </authorList>
    </citation>
    <scope>NUCLEOTIDE SEQUENCE [LARGE SCALE GENOMIC DNA]</scope>
    <source>
        <strain evidence="8">DSM 15567 / CIP 107919 / 50-1 BON</strain>
    </source>
</reference>
<feature type="active site" description="Nucleophile" evidence="4">
    <location>
        <position position="331"/>
    </location>
</feature>
<dbReference type="PANTHER" id="PTHR21343:SF1">
    <property type="entry name" value="COBYRIC ACID SYNTHASE"/>
    <property type="match status" value="1"/>
</dbReference>
<dbReference type="OrthoDB" id="9808302at2"/>
<name>F4A152_MAHA5</name>
<dbReference type="InterPro" id="IPR047045">
    <property type="entry name" value="CobQ_N"/>
</dbReference>
<evidence type="ECO:0000313" key="8">
    <source>
        <dbReference type="Proteomes" id="UP000008457"/>
    </source>
</evidence>
<feature type="active site" evidence="4">
    <location>
        <position position="444"/>
    </location>
</feature>
<accession>F4A152</accession>
<dbReference type="InterPro" id="IPR029062">
    <property type="entry name" value="Class_I_gatase-like"/>
</dbReference>
<comment type="similarity">
    <text evidence="4">Belongs to the CobB/CobQ family. CobQ subfamily.</text>
</comment>
<dbReference type="CDD" id="cd01750">
    <property type="entry name" value="GATase1_CobQ"/>
    <property type="match status" value="1"/>
</dbReference>
<dbReference type="PROSITE" id="PS51274">
    <property type="entry name" value="GATASE_COBBQ"/>
    <property type="match status" value="1"/>
</dbReference>